<keyword evidence="9" id="KW-1015">Disulfide bond</keyword>
<feature type="region of interest" description="Disordered" evidence="12">
    <location>
        <begin position="265"/>
        <end position="313"/>
    </location>
</feature>
<feature type="signal peptide" evidence="13">
    <location>
        <begin position="1"/>
        <end position="23"/>
    </location>
</feature>
<feature type="compositionally biased region" description="Low complexity" evidence="12">
    <location>
        <begin position="377"/>
        <end position="391"/>
    </location>
</feature>
<keyword evidence="4" id="KW-0479">Metal-binding</keyword>
<keyword evidence="7" id="KW-0186">Copper</keyword>
<dbReference type="Proteomes" id="UP001355207">
    <property type="component" value="Chromosome 6"/>
</dbReference>
<comment type="subcellular location">
    <subcellularLocation>
        <location evidence="2">Secreted</location>
    </subcellularLocation>
</comment>
<keyword evidence="8" id="KW-0503">Monooxygenase</keyword>
<dbReference type="GO" id="GO:0046872">
    <property type="term" value="F:metal ion binding"/>
    <property type="evidence" value="ECO:0007669"/>
    <property type="project" value="UniProtKB-KW"/>
</dbReference>
<feature type="compositionally biased region" description="Low complexity" evidence="12">
    <location>
        <begin position="358"/>
        <end position="368"/>
    </location>
</feature>
<sequence length="578" mass="57026">MTSTIFIAPALIALLPLLPSATAHMAFYSKSMYGAGADGQYEPMAGLPFNQWWFRGHAGETPAESTTLTAGGTLVADIACRAEHSAAFGNPTADACPNDSGAYHAGGTTDSQTGWEGNSESNLMGCALAIAYKSSATEVQKEDFTVFSIQENCVRQRETSFEIPSNLPSCPEGGCVCAWFWQGYNSANEMYMNGFKCNVEGGVATTNYPKPVAPSSGSISGPTQPFYWANEDGNIQDPGDGDLDAKPSYNSKWGWTNGAQTSAFSGSGGAASAGASGSSTGSSAAGASPSLGSNSASPSSGASGSAALGAASGSGAGYGSGTGAGVGAGSATKSGNLAAATGNAGNGAGAGVGSSPYGAETGEDATGLEGEEETEGSETGTATTPSTSAGGSSAGYGNGAGSGSGSTPASTSEDASTAAGGYGEEEGAAGAEAEEEAPEEYSAVQESSSGSSSSSSPSTSESAESETGNSSYGSGNRGSGRGGRHSGGWGNGRGQSEDTETETETESGSESAPIGQALVAESPSTTETEEQTGSGSGGEPGNLALNAKPSHSCTEHAKSTGEERKRKRSRLFKAAYSS</sequence>
<evidence type="ECO:0000256" key="1">
    <source>
        <dbReference type="ARBA" id="ARBA00001973"/>
    </source>
</evidence>
<dbReference type="AlphaFoldDB" id="A0AAX4JX93"/>
<dbReference type="GO" id="GO:0004497">
    <property type="term" value="F:monooxygenase activity"/>
    <property type="evidence" value="ECO:0007669"/>
    <property type="project" value="UniProtKB-KW"/>
</dbReference>
<evidence type="ECO:0000313" key="15">
    <source>
        <dbReference type="Proteomes" id="UP001355207"/>
    </source>
</evidence>
<evidence type="ECO:0000256" key="6">
    <source>
        <dbReference type="ARBA" id="ARBA00023002"/>
    </source>
</evidence>
<dbReference type="InterPro" id="IPR054497">
    <property type="entry name" value="LPMO_AA14"/>
</dbReference>
<feature type="region of interest" description="Disordered" evidence="12">
    <location>
        <begin position="325"/>
        <end position="578"/>
    </location>
</feature>
<feature type="compositionally biased region" description="Basic and acidic residues" evidence="12">
    <location>
        <begin position="553"/>
        <end position="564"/>
    </location>
</feature>
<feature type="chain" id="PRO_5043814029" evidence="13">
    <location>
        <begin position="24"/>
        <end position="578"/>
    </location>
</feature>
<dbReference type="GO" id="GO:0005576">
    <property type="term" value="C:extracellular region"/>
    <property type="evidence" value="ECO:0007669"/>
    <property type="project" value="UniProtKB-SubCell"/>
</dbReference>
<keyword evidence="5 13" id="KW-0732">Signal</keyword>
<accession>A0AAX4JX93</accession>
<reference evidence="14 15" key="1">
    <citation type="submission" date="2024-01" db="EMBL/GenBank/DDBJ databases">
        <title>Comparative genomics of Cryptococcus and Kwoniella reveals pathogenesis evolution and contrasting modes of karyotype evolution via chromosome fusion or intercentromeric recombination.</title>
        <authorList>
            <person name="Coelho M.A."/>
            <person name="David-Palma M."/>
            <person name="Shea T."/>
            <person name="Bowers K."/>
            <person name="McGinley-Smith S."/>
            <person name="Mohammad A.W."/>
            <person name="Gnirke A."/>
            <person name="Yurkov A.M."/>
            <person name="Nowrousian M."/>
            <person name="Sun S."/>
            <person name="Cuomo C.A."/>
            <person name="Heitman J."/>
        </authorList>
    </citation>
    <scope>NUCLEOTIDE SEQUENCE [LARGE SCALE GENOMIC DNA]</scope>
    <source>
        <strain evidence="14 15">CBS 6074</strain>
    </source>
</reference>
<feature type="compositionally biased region" description="Acidic residues" evidence="12">
    <location>
        <begin position="423"/>
        <end position="439"/>
    </location>
</feature>
<name>A0AAX4JX93_9TREE</name>
<evidence type="ECO:0000256" key="8">
    <source>
        <dbReference type="ARBA" id="ARBA00023033"/>
    </source>
</evidence>
<proteinExistence type="inferred from homology"/>
<dbReference type="GeneID" id="91095469"/>
<keyword evidence="6" id="KW-0560">Oxidoreductase</keyword>
<feature type="compositionally biased region" description="Low complexity" evidence="12">
    <location>
        <begin position="405"/>
        <end position="419"/>
    </location>
</feature>
<evidence type="ECO:0000256" key="10">
    <source>
        <dbReference type="ARBA" id="ARBA00023180"/>
    </source>
</evidence>
<feature type="region of interest" description="Disordered" evidence="12">
    <location>
        <begin position="213"/>
        <end position="249"/>
    </location>
</feature>
<dbReference type="RefSeq" id="XP_066076634.1">
    <property type="nucleotide sequence ID" value="XM_066220537.1"/>
</dbReference>
<evidence type="ECO:0000256" key="2">
    <source>
        <dbReference type="ARBA" id="ARBA00004613"/>
    </source>
</evidence>
<evidence type="ECO:0000313" key="14">
    <source>
        <dbReference type="EMBL" id="WWC89871.1"/>
    </source>
</evidence>
<dbReference type="Pfam" id="PF22810">
    <property type="entry name" value="LPMO_AA14"/>
    <property type="match status" value="1"/>
</dbReference>
<feature type="compositionally biased region" description="Acidic residues" evidence="12">
    <location>
        <begin position="497"/>
        <end position="507"/>
    </location>
</feature>
<evidence type="ECO:0000256" key="4">
    <source>
        <dbReference type="ARBA" id="ARBA00022723"/>
    </source>
</evidence>
<feature type="compositionally biased region" description="Low complexity" evidence="12">
    <location>
        <begin position="440"/>
        <end position="474"/>
    </location>
</feature>
<evidence type="ECO:0000256" key="13">
    <source>
        <dbReference type="SAM" id="SignalP"/>
    </source>
</evidence>
<comment type="cofactor">
    <cofactor evidence="1">
        <name>Cu(2+)</name>
        <dbReference type="ChEBI" id="CHEBI:29036"/>
    </cofactor>
</comment>
<organism evidence="14 15">
    <name type="scientific">Kwoniella dendrophila CBS 6074</name>
    <dbReference type="NCBI Taxonomy" id="1295534"/>
    <lineage>
        <taxon>Eukaryota</taxon>
        <taxon>Fungi</taxon>
        <taxon>Dikarya</taxon>
        <taxon>Basidiomycota</taxon>
        <taxon>Agaricomycotina</taxon>
        <taxon>Tremellomycetes</taxon>
        <taxon>Tremellales</taxon>
        <taxon>Cryptococcaceae</taxon>
        <taxon>Kwoniella</taxon>
    </lineage>
</organism>
<gene>
    <name evidence="14" type="ORF">L201_004799</name>
</gene>
<evidence type="ECO:0000256" key="11">
    <source>
        <dbReference type="ARBA" id="ARBA00046340"/>
    </source>
</evidence>
<dbReference type="EMBL" id="CP144103">
    <property type="protein sequence ID" value="WWC89871.1"/>
    <property type="molecule type" value="Genomic_DNA"/>
</dbReference>
<keyword evidence="3" id="KW-0964">Secreted</keyword>
<keyword evidence="15" id="KW-1185">Reference proteome</keyword>
<feature type="compositionally biased region" description="Gly residues" evidence="12">
    <location>
        <begin position="392"/>
        <end position="404"/>
    </location>
</feature>
<feature type="compositionally biased region" description="Gly residues" evidence="12">
    <location>
        <begin position="475"/>
        <end position="493"/>
    </location>
</feature>
<feature type="compositionally biased region" description="Low complexity" evidence="12">
    <location>
        <begin position="329"/>
        <end position="343"/>
    </location>
</feature>
<evidence type="ECO:0000256" key="9">
    <source>
        <dbReference type="ARBA" id="ARBA00023157"/>
    </source>
</evidence>
<evidence type="ECO:0000256" key="5">
    <source>
        <dbReference type="ARBA" id="ARBA00022729"/>
    </source>
</evidence>
<evidence type="ECO:0000256" key="7">
    <source>
        <dbReference type="ARBA" id="ARBA00023008"/>
    </source>
</evidence>
<dbReference type="Gene3D" id="2.70.50.70">
    <property type="match status" value="1"/>
</dbReference>
<evidence type="ECO:0000256" key="3">
    <source>
        <dbReference type="ARBA" id="ARBA00022525"/>
    </source>
</evidence>
<evidence type="ECO:0000256" key="12">
    <source>
        <dbReference type="SAM" id="MobiDB-lite"/>
    </source>
</evidence>
<protein>
    <submittedName>
        <fullName evidence="14">Uncharacterized protein</fullName>
    </submittedName>
</protein>
<feature type="compositionally biased region" description="Low complexity" evidence="12">
    <location>
        <begin position="272"/>
        <end position="311"/>
    </location>
</feature>
<keyword evidence="10" id="KW-0325">Glycoprotein</keyword>
<comment type="similarity">
    <text evidence="11">Belongs to the polysaccharide monooxygenase AA14 family.</text>
</comment>